<keyword evidence="1" id="KW-0472">Membrane</keyword>
<gene>
    <name evidence="3" type="ORF">NSCI0253_LOCUS14824</name>
</gene>
<protein>
    <submittedName>
        <fullName evidence="3">Uncharacterized protein</fullName>
    </submittedName>
</protein>
<dbReference type="EMBL" id="HBFQ01021229">
    <property type="protein sequence ID" value="CAD8840476.1"/>
    <property type="molecule type" value="Transcribed_RNA"/>
</dbReference>
<name>A0A7S1F3G0_NOCSC</name>
<sequence length="174" mass="19586">MSMFATALTWACLAVVTISSELRGAAMYTEAERMLSQNVREFDELQELDKMLMSVRGRYLESSVAPGRQFNRHSPTSFVQTQPAYASPETWSYLMPSGQVMFADPTNTTNTTNSTSEVEQSADDVSMLESILTFGGLSYMWAGVVWGSLLFCCCSTCLCFRFCRPRDRMNYAQF</sequence>
<keyword evidence="1" id="KW-1133">Transmembrane helix</keyword>
<evidence type="ECO:0000256" key="2">
    <source>
        <dbReference type="SAM" id="SignalP"/>
    </source>
</evidence>
<feature type="chain" id="PRO_5031347194" evidence="2">
    <location>
        <begin position="20"/>
        <end position="174"/>
    </location>
</feature>
<dbReference type="AlphaFoldDB" id="A0A7S1F3G0"/>
<accession>A0A7S1F3G0</accession>
<proteinExistence type="predicted"/>
<organism evidence="3">
    <name type="scientific">Noctiluca scintillans</name>
    <name type="common">Sea sparkle</name>
    <name type="synonym">Red tide dinoflagellate</name>
    <dbReference type="NCBI Taxonomy" id="2966"/>
    <lineage>
        <taxon>Eukaryota</taxon>
        <taxon>Sar</taxon>
        <taxon>Alveolata</taxon>
        <taxon>Dinophyceae</taxon>
        <taxon>Noctilucales</taxon>
        <taxon>Noctilucaceae</taxon>
        <taxon>Noctiluca</taxon>
    </lineage>
</organism>
<keyword evidence="2" id="KW-0732">Signal</keyword>
<evidence type="ECO:0000256" key="1">
    <source>
        <dbReference type="SAM" id="Phobius"/>
    </source>
</evidence>
<keyword evidence="1" id="KW-0812">Transmembrane</keyword>
<feature type="transmembrane region" description="Helical" evidence="1">
    <location>
        <begin position="139"/>
        <end position="160"/>
    </location>
</feature>
<feature type="signal peptide" evidence="2">
    <location>
        <begin position="1"/>
        <end position="19"/>
    </location>
</feature>
<reference evidence="3" key="1">
    <citation type="submission" date="2021-01" db="EMBL/GenBank/DDBJ databases">
        <authorList>
            <person name="Corre E."/>
            <person name="Pelletier E."/>
            <person name="Niang G."/>
            <person name="Scheremetjew M."/>
            <person name="Finn R."/>
            <person name="Kale V."/>
            <person name="Holt S."/>
            <person name="Cochrane G."/>
            <person name="Meng A."/>
            <person name="Brown T."/>
            <person name="Cohen L."/>
        </authorList>
    </citation>
    <scope>NUCLEOTIDE SEQUENCE</scope>
</reference>
<evidence type="ECO:0000313" key="3">
    <source>
        <dbReference type="EMBL" id="CAD8840476.1"/>
    </source>
</evidence>